<evidence type="ECO:0000313" key="2">
    <source>
        <dbReference type="Proteomes" id="UP001334248"/>
    </source>
</evidence>
<dbReference type="EMBL" id="JAVHJV010000037">
    <property type="protein sequence ID" value="KAK5936492.1"/>
    <property type="molecule type" value="Genomic_DNA"/>
</dbReference>
<dbReference type="Proteomes" id="UP001334248">
    <property type="component" value="Unassembled WGS sequence"/>
</dbReference>
<accession>A0ABR0R785</accession>
<sequence>MAVDASVPPSLDLELRMARFVDVVDGWGPAGIDGSASTVDLLAVDRYAPRSAGPGNHAGIVLATRATMVLRALSPISPGAGIRHAMGGLGPCAPYHYPRSLFHMLWLNTAAEGAAAHTLLNRTLAQDTTGDSDFFNISVYRRQERTELQLGRRVTSHAGVADWQAIIADEVAWSPQDIEHRAQVSSLDQLPLLNPSAFAIDQCQTIVMVSATANIRRLVHQACRPHVSPRVRLVELEFQPEDDLSDDETPAADPPS</sequence>
<gene>
    <name evidence="1" type="ORF">PMZ80_011272</name>
</gene>
<name>A0ABR0R785_9EURO</name>
<comment type="caution">
    <text evidence="1">The sequence shown here is derived from an EMBL/GenBank/DDBJ whole genome shotgun (WGS) entry which is preliminary data.</text>
</comment>
<organism evidence="1 2">
    <name type="scientific">Knufia obscura</name>
    <dbReference type="NCBI Taxonomy" id="1635080"/>
    <lineage>
        <taxon>Eukaryota</taxon>
        <taxon>Fungi</taxon>
        <taxon>Dikarya</taxon>
        <taxon>Ascomycota</taxon>
        <taxon>Pezizomycotina</taxon>
        <taxon>Eurotiomycetes</taxon>
        <taxon>Chaetothyriomycetidae</taxon>
        <taxon>Chaetothyriales</taxon>
        <taxon>Trichomeriaceae</taxon>
        <taxon>Knufia</taxon>
    </lineage>
</organism>
<dbReference type="GeneID" id="90004721"/>
<dbReference type="RefSeq" id="XP_064724582.1">
    <property type="nucleotide sequence ID" value="XM_064879651.1"/>
</dbReference>
<proteinExistence type="predicted"/>
<reference evidence="1 2" key="1">
    <citation type="journal article" date="2023" name="Res Sq">
        <title>Genomic and morphological characterization of Knufia obscura isolated from the Mars 2020 spacecraft assembly facility.</title>
        <authorList>
            <person name="Chander A.M."/>
            <person name="Teixeira M.M."/>
            <person name="Singh N.K."/>
            <person name="Williams M.P."/>
            <person name="Parker C.W."/>
            <person name="Leo P."/>
            <person name="Stajich J.E."/>
            <person name="Torok T."/>
            <person name="Tighe S."/>
            <person name="Mason C.E."/>
            <person name="Venkateswaran K."/>
        </authorList>
    </citation>
    <scope>NUCLEOTIDE SEQUENCE [LARGE SCALE GENOMIC DNA]</scope>
    <source>
        <strain evidence="1 2">CCFEE 5817</strain>
    </source>
</reference>
<protein>
    <submittedName>
        <fullName evidence="1">Uncharacterized protein</fullName>
    </submittedName>
</protein>
<keyword evidence="2" id="KW-1185">Reference proteome</keyword>
<evidence type="ECO:0000313" key="1">
    <source>
        <dbReference type="EMBL" id="KAK5936492.1"/>
    </source>
</evidence>